<dbReference type="GO" id="GO:0009733">
    <property type="term" value="P:response to auxin"/>
    <property type="evidence" value="ECO:0007669"/>
    <property type="project" value="InterPro"/>
</dbReference>
<evidence type="ECO:0008006" key="6">
    <source>
        <dbReference type="Google" id="ProtNLM"/>
    </source>
</evidence>
<accession>A0A061F052</accession>
<gene>
    <name evidence="4" type="ORF">TCM_022211</name>
</gene>
<dbReference type="Proteomes" id="UP000026915">
    <property type="component" value="Chromosome 5"/>
</dbReference>
<dbReference type="Gramene" id="EOY07894">
    <property type="protein sequence ID" value="EOY07894"/>
    <property type="gene ID" value="TCM_022211"/>
</dbReference>
<evidence type="ECO:0000256" key="3">
    <source>
        <dbReference type="ARBA" id="ARBA00022604"/>
    </source>
</evidence>
<dbReference type="eggNOG" id="ENOG502SXM2">
    <property type="taxonomic scope" value="Eukaryota"/>
</dbReference>
<evidence type="ECO:0000256" key="1">
    <source>
        <dbReference type="ARBA" id="ARBA00006974"/>
    </source>
</evidence>
<sequence>MDMAKMNQRTYSFRFTAKSAMKQLKNIFLSIFWWQTQGDRTQEIVELKNGEPKKFFVSLSYLTYPPFMKLLDAAEEEYGFNQKGALVIPCEATELEKILS</sequence>
<protein>
    <recommendedName>
        <fullName evidence="6">SAUR-like auxin-responsive protein family</fullName>
    </recommendedName>
</protein>
<comment type="similarity">
    <text evidence="1">Belongs to the ARG7 family.</text>
</comment>
<dbReference type="STRING" id="3641.A0A061F052"/>
<keyword evidence="3" id="KW-0341">Growth regulation</keyword>
<evidence type="ECO:0000256" key="2">
    <source>
        <dbReference type="ARBA" id="ARBA00022473"/>
    </source>
</evidence>
<dbReference type="InParanoid" id="A0A061F052"/>
<evidence type="ECO:0000313" key="4">
    <source>
        <dbReference type="EMBL" id="EOY07894.1"/>
    </source>
</evidence>
<dbReference type="PANTHER" id="PTHR31374">
    <property type="entry name" value="AUXIN-INDUCED PROTEIN-LIKE-RELATED"/>
    <property type="match status" value="1"/>
</dbReference>
<dbReference type="Pfam" id="PF02519">
    <property type="entry name" value="Auxin_inducible"/>
    <property type="match status" value="1"/>
</dbReference>
<organism evidence="4 5">
    <name type="scientific">Theobroma cacao</name>
    <name type="common">Cacao</name>
    <name type="synonym">Cocoa</name>
    <dbReference type="NCBI Taxonomy" id="3641"/>
    <lineage>
        <taxon>Eukaryota</taxon>
        <taxon>Viridiplantae</taxon>
        <taxon>Streptophyta</taxon>
        <taxon>Embryophyta</taxon>
        <taxon>Tracheophyta</taxon>
        <taxon>Spermatophyta</taxon>
        <taxon>Magnoliopsida</taxon>
        <taxon>eudicotyledons</taxon>
        <taxon>Gunneridae</taxon>
        <taxon>Pentapetalae</taxon>
        <taxon>rosids</taxon>
        <taxon>malvids</taxon>
        <taxon>Malvales</taxon>
        <taxon>Malvaceae</taxon>
        <taxon>Byttnerioideae</taxon>
        <taxon>Theobroma</taxon>
    </lineage>
</organism>
<evidence type="ECO:0000313" key="5">
    <source>
        <dbReference type="Proteomes" id="UP000026915"/>
    </source>
</evidence>
<keyword evidence="5" id="KW-1185">Reference proteome</keyword>
<dbReference type="HOGENOM" id="CLU_2311263_0_0_1"/>
<dbReference type="InterPro" id="IPR003676">
    <property type="entry name" value="SAUR_fam"/>
</dbReference>
<name>A0A061F052_THECC</name>
<dbReference type="EMBL" id="CM001883">
    <property type="protein sequence ID" value="EOY07894.1"/>
    <property type="molecule type" value="Genomic_DNA"/>
</dbReference>
<reference evidence="4 5" key="1">
    <citation type="journal article" date="2013" name="Genome Biol.">
        <title>The genome sequence of the most widely cultivated cacao type and its use to identify candidate genes regulating pod color.</title>
        <authorList>
            <person name="Motamayor J.C."/>
            <person name="Mockaitis K."/>
            <person name="Schmutz J."/>
            <person name="Haiminen N."/>
            <person name="Iii D.L."/>
            <person name="Cornejo O."/>
            <person name="Findley S.D."/>
            <person name="Zheng P."/>
            <person name="Utro F."/>
            <person name="Royaert S."/>
            <person name="Saski C."/>
            <person name="Jenkins J."/>
            <person name="Podicheti R."/>
            <person name="Zhao M."/>
            <person name="Scheffler B.E."/>
            <person name="Stack J.C."/>
            <person name="Feltus F.A."/>
            <person name="Mustiga G.M."/>
            <person name="Amores F."/>
            <person name="Phillips W."/>
            <person name="Marelli J.P."/>
            <person name="May G.D."/>
            <person name="Shapiro H."/>
            <person name="Ma J."/>
            <person name="Bustamante C.D."/>
            <person name="Schnell R.J."/>
            <person name="Main D."/>
            <person name="Gilbert D."/>
            <person name="Parida L."/>
            <person name="Kuhn D.N."/>
        </authorList>
    </citation>
    <scope>NUCLEOTIDE SEQUENCE [LARGE SCALE GENOMIC DNA]</scope>
    <source>
        <strain evidence="5">cv. Matina 1-6</strain>
    </source>
</reference>
<proteinExistence type="inferred from homology"/>
<dbReference type="PANTHER" id="PTHR31374:SF275">
    <property type="entry name" value="AUXIN-INDUCED PROTEIN 6B-LIKE"/>
    <property type="match status" value="1"/>
</dbReference>
<dbReference type="AlphaFoldDB" id="A0A061F052"/>
<keyword evidence="2" id="KW-0217">Developmental protein</keyword>